<keyword evidence="2" id="KW-1185">Reference proteome</keyword>
<comment type="caution">
    <text evidence="1">The sequence shown here is derived from an EMBL/GenBank/DDBJ whole genome shotgun (WGS) entry which is preliminary data.</text>
</comment>
<name>A0A9X3PI48_9ACTN</name>
<dbReference type="Proteomes" id="UP001146067">
    <property type="component" value="Unassembled WGS sequence"/>
</dbReference>
<dbReference type="EMBL" id="JAPZVP010000035">
    <property type="protein sequence ID" value="MDA1363049.1"/>
    <property type="molecule type" value="Genomic_DNA"/>
</dbReference>
<evidence type="ECO:0000313" key="1">
    <source>
        <dbReference type="EMBL" id="MDA1363049.1"/>
    </source>
</evidence>
<proteinExistence type="predicted"/>
<sequence>MTMPTFQQCLDADPSKFIQLGTKVMSTASEIMLHTATYLETIAGLASAWEGNDYDKLAGWQRRVIEFDTMNQAEMNVAGGALTSMGTSMMANVQALKMTKQMAESIGYKVLPSPMVILGPSQWQQVSAANVGAPAVLAAYQAGAMSFTMALISQYAAIIAQDVSCATTIRIAAGTGA</sequence>
<gene>
    <name evidence="1" type="ORF">O1R50_25780</name>
</gene>
<reference evidence="1" key="1">
    <citation type="submission" date="2022-12" db="EMBL/GenBank/DDBJ databases">
        <title>Gycomyces niveus sp.nov.,a novel actinomycete isolated from soil in Shouguan.</title>
        <authorList>
            <person name="Yang X."/>
        </authorList>
    </citation>
    <scope>NUCLEOTIDE SEQUENCE</scope>
    <source>
        <strain evidence="1">NEAU-A15</strain>
    </source>
</reference>
<organism evidence="1 2">
    <name type="scientific">Glycomyces luteolus</name>
    <dbReference type="NCBI Taxonomy" id="2670330"/>
    <lineage>
        <taxon>Bacteria</taxon>
        <taxon>Bacillati</taxon>
        <taxon>Actinomycetota</taxon>
        <taxon>Actinomycetes</taxon>
        <taxon>Glycomycetales</taxon>
        <taxon>Glycomycetaceae</taxon>
        <taxon>Glycomyces</taxon>
    </lineage>
</organism>
<protein>
    <submittedName>
        <fullName evidence="1">Uncharacterized protein</fullName>
    </submittedName>
</protein>
<dbReference type="RefSeq" id="WP_270113135.1">
    <property type="nucleotide sequence ID" value="NZ_JAPZVP010000035.1"/>
</dbReference>
<dbReference type="AlphaFoldDB" id="A0A9X3PI48"/>
<evidence type="ECO:0000313" key="2">
    <source>
        <dbReference type="Proteomes" id="UP001146067"/>
    </source>
</evidence>
<accession>A0A9X3PI48</accession>